<dbReference type="HOGENOM" id="CLU_033541_0_0_7"/>
<feature type="transmembrane region" description="Helical" evidence="7">
    <location>
        <begin position="61"/>
        <end position="83"/>
    </location>
</feature>
<keyword evidence="4 7" id="KW-0812">Transmembrane</keyword>
<feature type="transmembrane region" description="Helical" evidence="7">
    <location>
        <begin position="249"/>
        <end position="269"/>
    </location>
</feature>
<dbReference type="PANTHER" id="PTHR30106:SF2">
    <property type="entry name" value="UPF0324 INNER MEMBRANE PROTEIN YEIH"/>
    <property type="match status" value="1"/>
</dbReference>
<dbReference type="EMBL" id="CP000767">
    <property type="protein sequence ID" value="EAU00936.1"/>
    <property type="molecule type" value="Genomic_DNA"/>
</dbReference>
<dbReference type="Pfam" id="PF03601">
    <property type="entry name" value="Cons_hypoth698"/>
    <property type="match status" value="1"/>
</dbReference>
<accession>A7GWS6</accession>
<keyword evidence="9" id="KW-1185">Reference proteome</keyword>
<feature type="transmembrane region" description="Helical" evidence="7">
    <location>
        <begin position="95"/>
        <end position="115"/>
    </location>
</feature>
<evidence type="ECO:0000256" key="1">
    <source>
        <dbReference type="ARBA" id="ARBA00004651"/>
    </source>
</evidence>
<dbReference type="KEGG" id="ccv:CCV52592_1253"/>
<dbReference type="Proteomes" id="UP000006380">
    <property type="component" value="Chromosome"/>
</dbReference>
<dbReference type="AlphaFoldDB" id="A7GWS6"/>
<evidence type="ECO:0000256" key="6">
    <source>
        <dbReference type="ARBA" id="ARBA00023136"/>
    </source>
</evidence>
<feature type="transmembrane region" description="Helical" evidence="7">
    <location>
        <begin position="309"/>
        <end position="330"/>
    </location>
</feature>
<evidence type="ECO:0000313" key="9">
    <source>
        <dbReference type="Proteomes" id="UP000006380"/>
    </source>
</evidence>
<protein>
    <submittedName>
        <fullName evidence="8">Membrane protein, YeiH/YadS family</fullName>
    </submittedName>
</protein>
<reference evidence="8" key="1">
    <citation type="submission" date="2016-07" db="EMBL/GenBank/DDBJ databases">
        <title>Comparative genomics of the Campylobacter concisus group.</title>
        <authorList>
            <person name="Miller W.G."/>
            <person name="Yee E."/>
            <person name="Chapman M.H."/>
            <person name="Huynh S."/>
            <person name="Bono J.L."/>
            <person name="On S.L.W."/>
            <person name="StLeger J."/>
            <person name="Foster G."/>
            <person name="Parker C.T."/>
        </authorList>
    </citation>
    <scope>NUCLEOTIDE SEQUENCE</scope>
    <source>
        <strain evidence="8">525.92</strain>
    </source>
</reference>
<evidence type="ECO:0000256" key="7">
    <source>
        <dbReference type="SAM" id="Phobius"/>
    </source>
</evidence>
<keyword evidence="5 7" id="KW-1133">Transmembrane helix</keyword>
<dbReference type="GO" id="GO:0005886">
    <property type="term" value="C:plasma membrane"/>
    <property type="evidence" value="ECO:0007669"/>
    <property type="project" value="UniProtKB-SubCell"/>
</dbReference>
<dbReference type="RefSeq" id="WP_011991874.1">
    <property type="nucleotide sequence ID" value="NC_009715.2"/>
</dbReference>
<evidence type="ECO:0000256" key="5">
    <source>
        <dbReference type="ARBA" id="ARBA00022989"/>
    </source>
</evidence>
<feature type="transmembrane region" description="Helical" evidence="7">
    <location>
        <begin position="30"/>
        <end position="49"/>
    </location>
</feature>
<dbReference type="PANTHER" id="PTHR30106">
    <property type="entry name" value="INNER MEMBRANE PROTEIN YEIH-RELATED"/>
    <property type="match status" value="1"/>
</dbReference>
<keyword evidence="6 7" id="KW-0472">Membrane</keyword>
<gene>
    <name evidence="8" type="ORF">CCV52592_1253</name>
</gene>
<dbReference type="InterPro" id="IPR018383">
    <property type="entry name" value="UPF0324_pro"/>
</dbReference>
<feature type="transmembrane region" description="Helical" evidence="7">
    <location>
        <begin position="121"/>
        <end position="139"/>
    </location>
</feature>
<evidence type="ECO:0000256" key="2">
    <source>
        <dbReference type="ARBA" id="ARBA00007977"/>
    </source>
</evidence>
<feature type="transmembrane region" description="Helical" evidence="7">
    <location>
        <begin position="217"/>
        <end position="237"/>
    </location>
</feature>
<sequence>MNLAKFYSWGAFAALSLLSIFLSQTLLKNFHLSPLIIAILLGAFFGNAFSNGVKKLQDSGVLAISTKQILRLGIILFGFRLTFDDISSVGASGILFAFFIVFSTFGVGCIVGRLLGLDAKSFMLISSGSCVCGAAAVMASQSVLKASPQAVAVAVCTVVVFGTIGMFLYPLVIQFLLLTPVQAGFLTGGSLHEVAHVVAAGAAINEETQSVAVVIKMLRVMMLVPFLIMLCILNLKFSGDLSMANVKANVPYFAIWFLVAIAVGSLPFFPREALGSINFIDTFLLSLAMCALGMGINKNVLKDSGKKPFLLAIVMFVWLFAASLAFVKIFV</sequence>
<comment type="similarity">
    <text evidence="2">Belongs to the UPF0324 family.</text>
</comment>
<dbReference type="InterPro" id="IPR004630">
    <property type="entry name" value="UPF0324_YeiH-like"/>
</dbReference>
<organism evidence="8 9">
    <name type="scientific">Campylobacter curvus (strain 525.92)</name>
    <dbReference type="NCBI Taxonomy" id="360105"/>
    <lineage>
        <taxon>Bacteria</taxon>
        <taxon>Pseudomonadati</taxon>
        <taxon>Campylobacterota</taxon>
        <taxon>Epsilonproteobacteria</taxon>
        <taxon>Campylobacterales</taxon>
        <taxon>Campylobacteraceae</taxon>
        <taxon>Campylobacter</taxon>
    </lineage>
</organism>
<evidence type="ECO:0000256" key="3">
    <source>
        <dbReference type="ARBA" id="ARBA00022475"/>
    </source>
</evidence>
<comment type="subcellular location">
    <subcellularLocation>
        <location evidence="1">Cell membrane</location>
        <topology evidence="1">Multi-pass membrane protein</topology>
    </subcellularLocation>
</comment>
<feature type="transmembrane region" description="Helical" evidence="7">
    <location>
        <begin position="151"/>
        <end position="177"/>
    </location>
</feature>
<dbReference type="STRING" id="360105.CCV52592_1253"/>
<dbReference type="NCBIfam" id="TIGR00698">
    <property type="entry name" value="YeiH family putative sulfate export transporter"/>
    <property type="match status" value="1"/>
</dbReference>
<proteinExistence type="inferred from homology"/>
<evidence type="ECO:0000313" key="8">
    <source>
        <dbReference type="EMBL" id="EAU00936.1"/>
    </source>
</evidence>
<name>A7GWS6_CAMC5</name>
<feature type="transmembrane region" description="Helical" evidence="7">
    <location>
        <begin position="275"/>
        <end position="297"/>
    </location>
</feature>
<feature type="transmembrane region" description="Helical" evidence="7">
    <location>
        <begin position="6"/>
        <end position="23"/>
    </location>
</feature>
<evidence type="ECO:0000256" key="4">
    <source>
        <dbReference type="ARBA" id="ARBA00022692"/>
    </source>
</evidence>
<dbReference type="OrthoDB" id="9805703at2"/>
<keyword evidence="3" id="KW-1003">Cell membrane</keyword>